<protein>
    <submittedName>
        <fullName evidence="2">Uncharacterized protein</fullName>
    </submittedName>
</protein>
<dbReference type="AlphaFoldDB" id="A0A850SVK3"/>
<comment type="caution">
    <text evidence="2">The sequence shown here is derived from an EMBL/GenBank/DDBJ whole genome shotgun (WGS) entry which is preliminary data.</text>
</comment>
<feature type="transmembrane region" description="Helical" evidence="1">
    <location>
        <begin position="203"/>
        <end position="224"/>
    </location>
</feature>
<reference evidence="2 3" key="1">
    <citation type="submission" date="2020-06" db="EMBL/GenBank/DDBJ databases">
        <title>High-quality draft genome of sulfate reducer Desulfobacter latus type strain AcrS2 isolated from marine sediment.</title>
        <authorList>
            <person name="Hoppe M."/>
            <person name="Larsen C.K."/>
            <person name="Marshall I.P.G."/>
            <person name="Schramm A."/>
            <person name="Marietou A.G."/>
        </authorList>
    </citation>
    <scope>NUCLEOTIDE SEQUENCE [LARGE SCALE GENOMIC DNA]</scope>
    <source>
        <strain evidence="2 3">AcRS2</strain>
    </source>
</reference>
<keyword evidence="1" id="KW-1133">Transmembrane helix</keyword>
<gene>
    <name evidence="2" type="ORF">HXW94_10365</name>
</gene>
<keyword evidence="3" id="KW-1185">Reference proteome</keyword>
<accession>A0A850SVK3</accession>
<keyword evidence="1" id="KW-0472">Membrane</keyword>
<keyword evidence="1" id="KW-0812">Transmembrane</keyword>
<proteinExistence type="predicted"/>
<feature type="transmembrane region" description="Helical" evidence="1">
    <location>
        <begin position="164"/>
        <end position="183"/>
    </location>
</feature>
<name>A0A850SVK3_9BACT</name>
<evidence type="ECO:0000313" key="3">
    <source>
        <dbReference type="Proteomes" id="UP000553343"/>
    </source>
</evidence>
<dbReference type="Proteomes" id="UP000553343">
    <property type="component" value="Unassembled WGS sequence"/>
</dbReference>
<sequence length="273" mass="31456">MSDERLKKIIEGRIPGLFYMISIFALIEIGILAVCMWLGANQEWVTIYNPEKEIIYEGVYNQIRTTEFKSVYGIENYREEGYEIIRKTIDKPFPTRTWIALSVCVPLVPIFFVVFLIRAFEDLFGTKESKEEDGAKAKKHSDENENKIFEETRFEKLFSSLGRMSIYSLGAIIMLGAFFFWMVPDLLIAVGRISVHTILQLKWIILAVVVVGGIILILKTIFAYNTRKEIIRQQAEIQKYRDQLAMSAGLERKLLNETSRLDPPDQLTGPPTE</sequence>
<feature type="transmembrane region" description="Helical" evidence="1">
    <location>
        <begin position="16"/>
        <end position="40"/>
    </location>
</feature>
<dbReference type="RefSeq" id="WP_178366839.1">
    <property type="nucleotide sequence ID" value="NZ_JACADJ010000032.1"/>
</dbReference>
<dbReference type="EMBL" id="JACADJ010000032">
    <property type="protein sequence ID" value="NWH05384.1"/>
    <property type="molecule type" value="Genomic_DNA"/>
</dbReference>
<organism evidence="2 3">
    <name type="scientific">Desulfobacter latus</name>
    <dbReference type="NCBI Taxonomy" id="2292"/>
    <lineage>
        <taxon>Bacteria</taxon>
        <taxon>Pseudomonadati</taxon>
        <taxon>Thermodesulfobacteriota</taxon>
        <taxon>Desulfobacteria</taxon>
        <taxon>Desulfobacterales</taxon>
        <taxon>Desulfobacteraceae</taxon>
        <taxon>Desulfobacter</taxon>
    </lineage>
</organism>
<evidence type="ECO:0000313" key="2">
    <source>
        <dbReference type="EMBL" id="NWH05384.1"/>
    </source>
</evidence>
<evidence type="ECO:0000256" key="1">
    <source>
        <dbReference type="SAM" id="Phobius"/>
    </source>
</evidence>
<feature type="transmembrane region" description="Helical" evidence="1">
    <location>
        <begin position="98"/>
        <end position="120"/>
    </location>
</feature>